<accession>A0ABM9IB07</accession>
<evidence type="ECO:0000313" key="1">
    <source>
        <dbReference type="EMBL" id="CAI9084831.1"/>
    </source>
</evidence>
<proteinExistence type="predicted"/>
<reference evidence="1" key="1">
    <citation type="submission" date="2023-03" db="EMBL/GenBank/DDBJ databases">
        <authorList>
            <person name="Cremers G."/>
            <person name="Picone N."/>
        </authorList>
    </citation>
    <scope>NUCLEOTIDE SEQUENCE</scope>
    <source>
        <strain evidence="1">Sample_alias</strain>
    </source>
</reference>
<evidence type="ECO:0000313" key="2">
    <source>
        <dbReference type="Proteomes" id="UP001161497"/>
    </source>
</evidence>
<dbReference type="EMBL" id="OX458932">
    <property type="protein sequence ID" value="CAI9084831.1"/>
    <property type="molecule type" value="Genomic_DNA"/>
</dbReference>
<evidence type="ECO:0008006" key="3">
    <source>
        <dbReference type="Google" id="ProtNLM"/>
    </source>
</evidence>
<dbReference type="Pfam" id="PF09700">
    <property type="entry name" value="Cas_Cmr3"/>
    <property type="match status" value="1"/>
</dbReference>
<dbReference type="InterPro" id="IPR019117">
    <property type="entry name" value="CRISPR-assoc_protein_Cmr3"/>
</dbReference>
<dbReference type="RefSeq" id="WP_009060276.1">
    <property type="nucleotide sequence ID" value="NZ_JAHXRZ010000003.1"/>
</dbReference>
<protein>
    <recommendedName>
        <fullName evidence="3">Type III-B CRISPR module-associated protein Cmr3</fullName>
    </recommendedName>
</protein>
<dbReference type="InterPro" id="IPR010165">
    <property type="entry name" value="CRISPR-Cmr3_IIIB"/>
</dbReference>
<dbReference type="Proteomes" id="UP001161497">
    <property type="component" value="Chromosome"/>
</dbReference>
<dbReference type="Gene3D" id="2.60.40.4350">
    <property type="match status" value="1"/>
</dbReference>
<name>A0ABM9IB07_9BACT</name>
<dbReference type="NCBIfam" id="TIGR01888">
    <property type="entry name" value="cas_cmr3"/>
    <property type="match status" value="1"/>
</dbReference>
<keyword evidence="2" id="KW-1185">Reference proteome</keyword>
<gene>
    <name evidence="1" type="ORF">MFUM_0439</name>
</gene>
<dbReference type="Gene3D" id="3.30.70.2940">
    <property type="match status" value="1"/>
</dbReference>
<sequence>MTTFDLIPFDTCFFRDSKPLAAGSSYGRGARWPLPLTIHSAIRSALLSLSGLTPTEKKNGYERRGKSQGKIGTEAYNWLHIKGPFPVDRKEHRLFFPTPLDISWCIHQENNRSLKPSKLLRPLKQTEMFNLSECKSNLPNPLRYPVVSQDPPSKVRPPSFVSSEFYKYYLEDKLNEINSSECSGDKELWDSEYRIGIGINPETQTVEESKLFAAEHLRLREGIRLCFSINDPPFYKLQNPDESPIECLNQETITVGGEDRFFKVEKVKEPLLFPSLDVNDLKTTRLKWVLLSPAIFSQGWLPGWIDPQKQKENVLLRAIDKEKRRVFRKQRRSDREWKYDPSKDEAPPIKATLVAARIGKPIIIGGWEVLEKGPRPTLLAVPPGSVYYFETEKEEDTKSLFQALHERCRSDYYGEKGFGLGLCGTWDYFEFT</sequence>
<organism evidence="1 2">
    <name type="scientific">Candidatus Methylacidiphilum fumarolicum</name>
    <dbReference type="NCBI Taxonomy" id="591154"/>
    <lineage>
        <taxon>Bacteria</taxon>
        <taxon>Pseudomonadati</taxon>
        <taxon>Verrucomicrobiota</taxon>
        <taxon>Methylacidiphilae</taxon>
        <taxon>Methylacidiphilales</taxon>
        <taxon>Methylacidiphilaceae</taxon>
        <taxon>Methylacidiphilum (ex Ratnadevi et al. 2023)</taxon>
    </lineage>
</organism>